<evidence type="ECO:0000313" key="1">
    <source>
        <dbReference type="EMBL" id="KAI9921942.1"/>
    </source>
</evidence>
<sequence length="112" mass="12735">MKHPIFGRGTSKQAFHEAALENATNGATRNFLPHTFNIFDSCRLQRRSHFQSLASPTEQIATLATSFNMLPKHTSKTTHKRWNLNSARQLIVLIVVCSQMFRLRGLVDVELV</sequence>
<keyword evidence="2" id="KW-1185">Reference proteome</keyword>
<gene>
    <name evidence="1" type="ORF">PsorP6_000710</name>
</gene>
<dbReference type="Proteomes" id="UP001163321">
    <property type="component" value="Chromosome 1"/>
</dbReference>
<reference evidence="1 2" key="1">
    <citation type="journal article" date="2022" name="bioRxiv">
        <title>The genome of the oomycete Peronosclerospora sorghi, a cosmopolitan pathogen of maize and sorghum, is inflated with dispersed pseudogenes.</title>
        <authorList>
            <person name="Fletcher K."/>
            <person name="Martin F."/>
            <person name="Isakeit T."/>
            <person name="Cavanaugh K."/>
            <person name="Magill C."/>
            <person name="Michelmore R."/>
        </authorList>
    </citation>
    <scope>NUCLEOTIDE SEQUENCE [LARGE SCALE GENOMIC DNA]</scope>
    <source>
        <strain evidence="1">P6</strain>
    </source>
</reference>
<accession>A0ACC0WU84</accession>
<name>A0ACC0WU84_9STRA</name>
<evidence type="ECO:0000313" key="2">
    <source>
        <dbReference type="Proteomes" id="UP001163321"/>
    </source>
</evidence>
<protein>
    <submittedName>
        <fullName evidence="1">Uncharacterized protein</fullName>
    </submittedName>
</protein>
<organism evidence="1 2">
    <name type="scientific">Peronosclerospora sorghi</name>
    <dbReference type="NCBI Taxonomy" id="230839"/>
    <lineage>
        <taxon>Eukaryota</taxon>
        <taxon>Sar</taxon>
        <taxon>Stramenopiles</taxon>
        <taxon>Oomycota</taxon>
        <taxon>Peronosporomycetes</taxon>
        <taxon>Peronosporales</taxon>
        <taxon>Peronosporaceae</taxon>
        <taxon>Peronosclerospora</taxon>
    </lineage>
</organism>
<dbReference type="EMBL" id="CM047580">
    <property type="protein sequence ID" value="KAI9921942.1"/>
    <property type="molecule type" value="Genomic_DNA"/>
</dbReference>
<proteinExistence type="predicted"/>
<comment type="caution">
    <text evidence="1">The sequence shown here is derived from an EMBL/GenBank/DDBJ whole genome shotgun (WGS) entry which is preliminary data.</text>
</comment>